<reference evidence="5" key="1">
    <citation type="submission" date="2023-07" db="EMBL/GenBank/DDBJ databases">
        <title>Sorghum-associated microbial communities from plants grown in Nebraska, USA.</title>
        <authorList>
            <person name="Schachtman D."/>
        </authorList>
    </citation>
    <scope>NUCLEOTIDE SEQUENCE</scope>
    <source>
        <strain evidence="5">BE80</strain>
    </source>
</reference>
<dbReference type="CDD" id="cd02883">
    <property type="entry name" value="NUDIX_Hydrolase"/>
    <property type="match status" value="1"/>
</dbReference>
<comment type="caution">
    <text evidence="5">The sequence shown here is derived from an EMBL/GenBank/DDBJ whole genome shotgun (WGS) entry which is preliminary data.</text>
</comment>
<dbReference type="Pfam" id="PF00293">
    <property type="entry name" value="NUDIX"/>
    <property type="match status" value="1"/>
</dbReference>
<evidence type="ECO:0000259" key="4">
    <source>
        <dbReference type="PROSITE" id="PS51462"/>
    </source>
</evidence>
<evidence type="ECO:0000256" key="1">
    <source>
        <dbReference type="ARBA" id="ARBA00001946"/>
    </source>
</evidence>
<proteinExistence type="inferred from homology"/>
<dbReference type="InterPro" id="IPR000086">
    <property type="entry name" value="NUDIX_hydrolase_dom"/>
</dbReference>
<dbReference type="SUPFAM" id="SSF55811">
    <property type="entry name" value="Nudix"/>
    <property type="match status" value="1"/>
</dbReference>
<protein>
    <submittedName>
        <fullName evidence="5">8-oxo-dGTP pyrophosphatase MutT (NUDIX family)</fullName>
    </submittedName>
</protein>
<organism evidence="5 6">
    <name type="scientific">Paenibacillus amylolyticus</name>
    <dbReference type="NCBI Taxonomy" id="1451"/>
    <lineage>
        <taxon>Bacteria</taxon>
        <taxon>Bacillati</taxon>
        <taxon>Bacillota</taxon>
        <taxon>Bacilli</taxon>
        <taxon>Bacillales</taxon>
        <taxon>Paenibacillaceae</taxon>
        <taxon>Paenibacillus</taxon>
    </lineage>
</organism>
<dbReference type="PANTHER" id="PTHR43046:SF14">
    <property type="entry name" value="MUTT_NUDIX FAMILY PROTEIN"/>
    <property type="match status" value="1"/>
</dbReference>
<comment type="cofactor">
    <cofactor evidence="1">
        <name>Mg(2+)</name>
        <dbReference type="ChEBI" id="CHEBI:18420"/>
    </cofactor>
</comment>
<dbReference type="PANTHER" id="PTHR43046">
    <property type="entry name" value="GDP-MANNOSE MANNOSYL HYDROLASE"/>
    <property type="match status" value="1"/>
</dbReference>
<sequence length="159" mass="18389">MFYVNTRAIIERHVHEHIEIVIQNRVKPNEPLTIELPGGRIEPFESLTQALRREVKEETGLDLSEIEGEELRIVTEGNHFEVECVKPFVAYQTIKGPVDSLGYYFRCKANGELLETGDETSGIRWIKIKDLKELLEENPLQFSEIDRAGIQYYINETLV</sequence>
<feature type="domain" description="Nudix hydrolase" evidence="4">
    <location>
        <begin position="1"/>
        <end position="148"/>
    </location>
</feature>
<dbReference type="Proteomes" id="UP001254832">
    <property type="component" value="Unassembled WGS sequence"/>
</dbReference>
<dbReference type="InterPro" id="IPR020084">
    <property type="entry name" value="NUDIX_hydrolase_CS"/>
</dbReference>
<dbReference type="Gene3D" id="3.90.79.10">
    <property type="entry name" value="Nucleoside Triphosphate Pyrophosphohydrolase"/>
    <property type="match status" value="1"/>
</dbReference>
<dbReference type="PROSITE" id="PS51462">
    <property type="entry name" value="NUDIX"/>
    <property type="match status" value="1"/>
</dbReference>
<name>A0AAP5H864_PAEAM</name>
<accession>A0AAP5H864</accession>
<gene>
    <name evidence="5" type="ORF">J2W91_005421</name>
</gene>
<dbReference type="PROSITE" id="PS00893">
    <property type="entry name" value="NUDIX_BOX"/>
    <property type="match status" value="1"/>
</dbReference>
<dbReference type="AlphaFoldDB" id="A0AAP5H864"/>
<evidence type="ECO:0000256" key="2">
    <source>
        <dbReference type="ARBA" id="ARBA00022801"/>
    </source>
</evidence>
<evidence type="ECO:0000313" key="5">
    <source>
        <dbReference type="EMBL" id="MDR6726896.1"/>
    </source>
</evidence>
<dbReference type="InterPro" id="IPR015797">
    <property type="entry name" value="NUDIX_hydrolase-like_dom_sf"/>
</dbReference>
<dbReference type="PRINTS" id="PR00502">
    <property type="entry name" value="NUDIXFAMILY"/>
</dbReference>
<dbReference type="InterPro" id="IPR020476">
    <property type="entry name" value="Nudix_hydrolase"/>
</dbReference>
<evidence type="ECO:0000313" key="6">
    <source>
        <dbReference type="Proteomes" id="UP001254832"/>
    </source>
</evidence>
<dbReference type="RefSeq" id="WP_310145467.1">
    <property type="nucleotide sequence ID" value="NZ_JAVDTR010000021.1"/>
</dbReference>
<dbReference type="GO" id="GO:0016787">
    <property type="term" value="F:hydrolase activity"/>
    <property type="evidence" value="ECO:0007669"/>
    <property type="project" value="UniProtKB-KW"/>
</dbReference>
<comment type="similarity">
    <text evidence="3">Belongs to the Nudix hydrolase family.</text>
</comment>
<keyword evidence="2 3" id="KW-0378">Hydrolase</keyword>
<evidence type="ECO:0000256" key="3">
    <source>
        <dbReference type="RuleBase" id="RU003476"/>
    </source>
</evidence>
<dbReference type="EMBL" id="JAVDTR010000021">
    <property type="protein sequence ID" value="MDR6726896.1"/>
    <property type="molecule type" value="Genomic_DNA"/>
</dbReference>